<reference evidence="4 5" key="1">
    <citation type="submission" date="2018-08" db="EMBL/GenBank/DDBJ databases">
        <title>Isolation, diversity and antifungal activity of Actinobacteria from wheat.</title>
        <authorList>
            <person name="Han C."/>
        </authorList>
    </citation>
    <scope>NUCLEOTIDE SEQUENCE [LARGE SCALE GENOMIC DNA]</scope>
    <source>
        <strain evidence="4 5">NEAU-YY421</strain>
    </source>
</reference>
<gene>
    <name evidence="4" type="ORF">DY218_06405</name>
</gene>
<accession>A0A372M9L3</accession>
<dbReference type="InterPro" id="IPR052016">
    <property type="entry name" value="Bact_Sigma-Reg"/>
</dbReference>
<evidence type="ECO:0000259" key="3">
    <source>
        <dbReference type="SMART" id="SM00331"/>
    </source>
</evidence>
<dbReference type="Pfam" id="PF07228">
    <property type="entry name" value="SpoIIE"/>
    <property type="match status" value="1"/>
</dbReference>
<dbReference type="GO" id="GO:0016791">
    <property type="term" value="F:phosphatase activity"/>
    <property type="evidence" value="ECO:0007669"/>
    <property type="project" value="TreeGrafter"/>
</dbReference>
<proteinExistence type="predicted"/>
<dbReference type="RefSeq" id="WP_128554925.1">
    <property type="nucleotide sequence ID" value="NZ_QUAK01000027.1"/>
</dbReference>
<comment type="caution">
    <text evidence="4">The sequence shown here is derived from an EMBL/GenBank/DDBJ whole genome shotgun (WGS) entry which is preliminary data.</text>
</comment>
<keyword evidence="2" id="KW-0812">Transmembrane</keyword>
<dbReference type="SMART" id="SM00331">
    <property type="entry name" value="PP2C_SIG"/>
    <property type="match status" value="1"/>
</dbReference>
<evidence type="ECO:0000313" key="4">
    <source>
        <dbReference type="EMBL" id="RFU87581.1"/>
    </source>
</evidence>
<feature type="domain" description="PPM-type phosphatase" evidence="3">
    <location>
        <begin position="153"/>
        <end position="385"/>
    </location>
</feature>
<keyword evidence="5" id="KW-1185">Reference proteome</keyword>
<feature type="transmembrane region" description="Helical" evidence="2">
    <location>
        <begin position="100"/>
        <end position="122"/>
    </location>
</feature>
<organism evidence="4 5">
    <name type="scientific">Streptomyces triticagri</name>
    <dbReference type="NCBI Taxonomy" id="2293568"/>
    <lineage>
        <taxon>Bacteria</taxon>
        <taxon>Bacillati</taxon>
        <taxon>Actinomycetota</taxon>
        <taxon>Actinomycetes</taxon>
        <taxon>Kitasatosporales</taxon>
        <taxon>Streptomycetaceae</taxon>
        <taxon>Streptomyces</taxon>
    </lineage>
</organism>
<evidence type="ECO:0000256" key="2">
    <source>
        <dbReference type="SAM" id="Phobius"/>
    </source>
</evidence>
<keyword evidence="1" id="KW-0378">Hydrolase</keyword>
<sequence>MLDLAGRPGAPRLRHPRRSDLIAARAARIVRLLPLPLILAGAAFYVFTPAGFTSPPFFETAPLLIAPLYSLRGTVAVAALALAVQIALELANGTADDPTAITEMVTQFLVGGIAVALHLIVARHGRRLATARGMAETVQRAVLPPPPQRTGTLDVAARYEAAEADALIGGDLYAVQETPYGVRVLVGDVRGKGMQAVRAVATTIGVFREAAEQQADLAAVADRLDLAVQRGTRLAEGPAVSEGFVTAVLAELDQDRNLLRVVNRGHPGPLLLTPVENVDTPDGRPVRVRTVEPDVPALPLGMGDLGSEPTESVEVAFPPGTTLLAFTDGLSEARDRDGAFFDPVTALRNHSFTTPDRLLDTLLDAVHRHTNGRQADDMALLAVTRTDGTSAGRP</sequence>
<evidence type="ECO:0000256" key="1">
    <source>
        <dbReference type="ARBA" id="ARBA00022801"/>
    </source>
</evidence>
<dbReference type="Gene3D" id="3.60.40.10">
    <property type="entry name" value="PPM-type phosphatase domain"/>
    <property type="match status" value="1"/>
</dbReference>
<dbReference type="InterPro" id="IPR036457">
    <property type="entry name" value="PPM-type-like_dom_sf"/>
</dbReference>
<dbReference type="Proteomes" id="UP000263094">
    <property type="component" value="Unassembled WGS sequence"/>
</dbReference>
<evidence type="ECO:0000313" key="5">
    <source>
        <dbReference type="Proteomes" id="UP000263094"/>
    </source>
</evidence>
<dbReference type="PANTHER" id="PTHR43156">
    <property type="entry name" value="STAGE II SPORULATION PROTEIN E-RELATED"/>
    <property type="match status" value="1"/>
</dbReference>
<dbReference type="OrthoDB" id="342342at2"/>
<keyword evidence="2" id="KW-1133">Transmembrane helix</keyword>
<feature type="transmembrane region" description="Helical" evidence="2">
    <location>
        <begin position="29"/>
        <end position="48"/>
    </location>
</feature>
<dbReference type="EMBL" id="QUAK01000027">
    <property type="protein sequence ID" value="RFU87581.1"/>
    <property type="molecule type" value="Genomic_DNA"/>
</dbReference>
<keyword evidence="2" id="KW-0472">Membrane</keyword>
<dbReference type="InterPro" id="IPR001932">
    <property type="entry name" value="PPM-type_phosphatase-like_dom"/>
</dbReference>
<dbReference type="AlphaFoldDB" id="A0A372M9L3"/>
<dbReference type="PANTHER" id="PTHR43156:SF2">
    <property type="entry name" value="STAGE II SPORULATION PROTEIN E"/>
    <property type="match status" value="1"/>
</dbReference>
<name>A0A372M9L3_9ACTN</name>
<feature type="transmembrane region" description="Helical" evidence="2">
    <location>
        <begin position="69"/>
        <end position="88"/>
    </location>
</feature>
<protein>
    <submittedName>
        <fullName evidence="4">Serine/threonine-protein phosphatase</fullName>
    </submittedName>
</protein>
<dbReference type="FunFam" id="3.60.40.10:FF:000058">
    <property type="entry name" value="Stage II sporulation protein E"/>
    <property type="match status" value="1"/>
</dbReference>